<keyword evidence="6 14" id="KW-1133">Transmembrane helix</keyword>
<keyword evidence="3 13" id="KW-0813">Transport</keyword>
<keyword evidence="5 13" id="KW-0812">Transmembrane</keyword>
<feature type="transmembrane region" description="Helical" evidence="14">
    <location>
        <begin position="24"/>
        <end position="44"/>
    </location>
</feature>
<dbReference type="InterPro" id="IPR001873">
    <property type="entry name" value="ENaC"/>
</dbReference>
<evidence type="ECO:0000256" key="13">
    <source>
        <dbReference type="RuleBase" id="RU000679"/>
    </source>
</evidence>
<evidence type="ECO:0000256" key="8">
    <source>
        <dbReference type="ARBA" id="ARBA00023065"/>
    </source>
</evidence>
<reference evidence="16" key="1">
    <citation type="submission" date="2024-02" db="UniProtKB">
        <authorList>
            <consortium name="WormBaseParasite"/>
        </authorList>
    </citation>
    <scope>IDENTIFICATION</scope>
</reference>
<evidence type="ECO:0000313" key="16">
    <source>
        <dbReference type="WBParaSite" id="TCONS_00015339.p1"/>
    </source>
</evidence>
<evidence type="ECO:0000256" key="14">
    <source>
        <dbReference type="SAM" id="Phobius"/>
    </source>
</evidence>
<feature type="transmembrane region" description="Helical" evidence="14">
    <location>
        <begin position="428"/>
        <end position="456"/>
    </location>
</feature>
<dbReference type="Pfam" id="PF00858">
    <property type="entry name" value="ASC"/>
    <property type="match status" value="1"/>
</dbReference>
<accession>A0AAF5DPN4</accession>
<dbReference type="GO" id="GO:0015280">
    <property type="term" value="F:ligand-gated sodium channel activity"/>
    <property type="evidence" value="ECO:0007669"/>
    <property type="project" value="TreeGrafter"/>
</dbReference>
<evidence type="ECO:0000256" key="10">
    <source>
        <dbReference type="ARBA" id="ARBA00023180"/>
    </source>
</evidence>
<dbReference type="Proteomes" id="UP000035681">
    <property type="component" value="Unplaced"/>
</dbReference>
<evidence type="ECO:0000256" key="4">
    <source>
        <dbReference type="ARBA" id="ARBA00022461"/>
    </source>
</evidence>
<keyword evidence="10" id="KW-0325">Glycoprotein</keyword>
<keyword evidence="4 13" id="KW-0894">Sodium channel</keyword>
<keyword evidence="8 13" id="KW-0406">Ion transport</keyword>
<evidence type="ECO:0000313" key="15">
    <source>
        <dbReference type="Proteomes" id="UP000035681"/>
    </source>
</evidence>
<dbReference type="AlphaFoldDB" id="A0AAF5DPN4"/>
<dbReference type="PRINTS" id="PR01078">
    <property type="entry name" value="AMINACHANNEL"/>
</dbReference>
<evidence type="ECO:0000256" key="3">
    <source>
        <dbReference type="ARBA" id="ARBA00022448"/>
    </source>
</evidence>
<dbReference type="GO" id="GO:0005886">
    <property type="term" value="C:plasma membrane"/>
    <property type="evidence" value="ECO:0007669"/>
    <property type="project" value="TreeGrafter"/>
</dbReference>
<comment type="subcellular location">
    <subcellularLocation>
        <location evidence="1">Membrane</location>
        <topology evidence="1">Multi-pass membrane protein</topology>
    </subcellularLocation>
</comment>
<evidence type="ECO:0000256" key="6">
    <source>
        <dbReference type="ARBA" id="ARBA00022989"/>
    </source>
</evidence>
<evidence type="ECO:0000256" key="12">
    <source>
        <dbReference type="ARBA" id="ARBA00023303"/>
    </source>
</evidence>
<evidence type="ECO:0000256" key="2">
    <source>
        <dbReference type="ARBA" id="ARBA00007193"/>
    </source>
</evidence>
<proteinExistence type="inferred from homology"/>
<keyword evidence="11 13" id="KW-0739">Sodium transport</keyword>
<keyword evidence="15" id="KW-1185">Reference proteome</keyword>
<keyword evidence="9 14" id="KW-0472">Membrane</keyword>
<evidence type="ECO:0000256" key="1">
    <source>
        <dbReference type="ARBA" id="ARBA00004141"/>
    </source>
</evidence>
<dbReference type="PANTHER" id="PTHR11690">
    <property type="entry name" value="AMILORIDE-SENSITIVE SODIUM CHANNEL-RELATED"/>
    <property type="match status" value="1"/>
</dbReference>
<evidence type="ECO:0000256" key="9">
    <source>
        <dbReference type="ARBA" id="ARBA00023136"/>
    </source>
</evidence>
<name>A0AAF5DPN4_STRER</name>
<evidence type="ECO:0000256" key="11">
    <source>
        <dbReference type="ARBA" id="ARBA00023201"/>
    </source>
</evidence>
<evidence type="ECO:0000256" key="5">
    <source>
        <dbReference type="ARBA" id="ARBA00022692"/>
    </source>
</evidence>
<sequence length="481" mass="56577">IEDFPNWSGVNGVTQAYYSKNKKILTLWILFIISMNLFAVYSIMKIYTNKKLVIKMRTTRETLRDEFPYVTICFDIIYKYDNFDNDVIEKNNSQSSYDDYFGSAMKYSSFRDSKMYIRYSKYMHSLSTMPRIKNKTSTNLLTIECNYQGVNCEKIMKLKEEEYTLYPNCLLFDFTNEKYRSFLRTGRNFGLSLFVSNEISEINQHYQKALGYNPVLAIYYSLNNNKDARDFGFYRNIIPLGYETNIPIVISREIRNSDTSECYNYNEQKGKNYFEEHSNSFESCFMNCLRTKELNECPSPTPFNPVACSNYSCKCTTEECLNCSSNLIFPERKDSKLFRPEFIKSCSCEYPCNYYIYKTSPNYAKLHTKNMIKRLNLKGNYDDLKADIEANYAIVNLFIKEKEIVTKRQVVVSSSANIFSDIGNTLSLLLGLGMINLIEIFFFFFVTCFSTIIFYVKRNAINFILHAFDYNKNTLHHFITY</sequence>
<comment type="similarity">
    <text evidence="2 13">Belongs to the amiloride-sensitive sodium channel (TC 1.A.6) family.</text>
</comment>
<keyword evidence="12 13" id="KW-0407">Ion channel</keyword>
<organism evidence="15 16">
    <name type="scientific">Strongyloides stercoralis</name>
    <name type="common">Threadworm</name>
    <dbReference type="NCBI Taxonomy" id="6248"/>
    <lineage>
        <taxon>Eukaryota</taxon>
        <taxon>Metazoa</taxon>
        <taxon>Ecdysozoa</taxon>
        <taxon>Nematoda</taxon>
        <taxon>Chromadorea</taxon>
        <taxon>Rhabditida</taxon>
        <taxon>Tylenchina</taxon>
        <taxon>Panagrolaimomorpha</taxon>
        <taxon>Strongyloidoidea</taxon>
        <taxon>Strongyloididae</taxon>
        <taxon>Strongyloides</taxon>
    </lineage>
</organism>
<protein>
    <submittedName>
        <fullName evidence="16">Uncharacterized protein</fullName>
    </submittedName>
</protein>
<keyword evidence="7" id="KW-0915">Sodium</keyword>
<evidence type="ECO:0000256" key="7">
    <source>
        <dbReference type="ARBA" id="ARBA00023053"/>
    </source>
</evidence>
<dbReference type="WBParaSite" id="TCONS_00015339.p1">
    <property type="protein sequence ID" value="TCONS_00015339.p1"/>
    <property type="gene ID" value="XLOC_009548"/>
</dbReference>